<proteinExistence type="predicted"/>
<evidence type="ECO:0008006" key="5">
    <source>
        <dbReference type="Google" id="ProtNLM"/>
    </source>
</evidence>
<dbReference type="EMBL" id="UOEJ01000251">
    <property type="protein sequence ID" value="VAW06745.1"/>
    <property type="molecule type" value="Genomic_DNA"/>
</dbReference>
<reference evidence="4" key="1">
    <citation type="submission" date="2018-06" db="EMBL/GenBank/DDBJ databases">
        <authorList>
            <person name="Zhirakovskaya E."/>
        </authorList>
    </citation>
    <scope>NUCLEOTIDE SEQUENCE</scope>
</reference>
<dbReference type="Pfam" id="PF11856">
    <property type="entry name" value="DUF3376"/>
    <property type="match status" value="1"/>
</dbReference>
<organism evidence="4">
    <name type="scientific">hydrothermal vent metagenome</name>
    <dbReference type="NCBI Taxonomy" id="652676"/>
    <lineage>
        <taxon>unclassified sequences</taxon>
        <taxon>metagenomes</taxon>
        <taxon>ecological metagenomes</taxon>
    </lineage>
</organism>
<accession>A0A3B0SLR7</accession>
<gene>
    <name evidence="4" type="ORF">MNBD_ALPHA01-740</name>
</gene>
<dbReference type="InterPro" id="IPR024282">
    <property type="entry name" value="DUF3376"/>
</dbReference>
<name>A0A3B0SLR7_9ZZZZ</name>
<dbReference type="Pfam" id="PF01734">
    <property type="entry name" value="Patatin"/>
    <property type="match status" value="1"/>
</dbReference>
<evidence type="ECO:0000256" key="1">
    <source>
        <dbReference type="ARBA" id="ARBA00023098"/>
    </source>
</evidence>
<dbReference type="InterPro" id="IPR019894">
    <property type="entry name" value="Patatin-related_protein"/>
</dbReference>
<keyword evidence="1" id="KW-0443">Lipid metabolism</keyword>
<protein>
    <recommendedName>
        <fullName evidence="5">PNPLA domain-containing protein</fullName>
    </recommendedName>
</protein>
<feature type="domain" description="PNPLA" evidence="2">
    <location>
        <begin position="70"/>
        <end position="358"/>
    </location>
</feature>
<dbReference type="GO" id="GO:0006629">
    <property type="term" value="P:lipid metabolic process"/>
    <property type="evidence" value="ECO:0007669"/>
    <property type="project" value="UniProtKB-KW"/>
</dbReference>
<sequence length="843" mass="96014">MQEKELRLALVCFGGVSLAVYIHGSSKEILKLARASKAFHSNPDINAQSRKRYIYPNEDLLDKPDTELVYFDILKALSPELELRVVVDVIAGASAGGMNSIFLGRALAHDLSMDHLRHHWLEEADVSHLVGNKKPAGALDKVFSKPLINYLSRKYLGNSALADRVKEKLPALMSIWNLKPPFDGKYFLSLMYNGLQAMGKIQNHSLMPYGHRLDLYVTVTDYYGFSRLVPLNDPPTIREREHRHNFLFSYINKLNGNNSGRNAKITKNPENIESDFMDLDIPALSFAARATASYPGAFPPSQLREVDSFLKGLDKSWIKKDDFLKKNFPEYEKAGLDPMQTSFLDGSILNNKPFDKAILAIQGRPAFREVDRRIIYIDPNPERAYASPTGAPPSMLNTIKGALSNIPMNEPMHDDLTNIQIHNQEIRTIKTVIDHAKPEIEQMVKEVSGKTLDSITDARQITYLRIIVNIKSVTGAGFSYGGYARLKLRNTVANLTSLIGDICGFSSGSRIRRQLFTILHHMAFQDRFDFSSYSQRLEKKNKSRLFNWVTGLVKKDRPDDPLPSWGYFLTRFDIKYQRRRLLFVIKDLNSYYAYHSQDVSKLDDLKRSLYEILEDIDNCADQKAIPDQVKKSLREAFCPISEFDIDDDTPSATIEEKLNRHIPLMKSALDELADTINLDRFKVVADQIIADQNNINWKSDLAKNLAISYVGFSFWDVTTFSIMGSKEMGEFNEIKVSRISPKDISVLRKDDDVIPLRGTAMAGFGAFFSRADRENDYLWGRINSAERLIEQLLTQAKLSNLAHKLDVRSLKKRAFTAILDVEEKHLHEIPELFTELREKVEKL</sequence>
<dbReference type="SUPFAM" id="SSF52151">
    <property type="entry name" value="FabD/lysophospholipase-like"/>
    <property type="match status" value="1"/>
</dbReference>
<evidence type="ECO:0000313" key="4">
    <source>
        <dbReference type="EMBL" id="VAW06745.1"/>
    </source>
</evidence>
<dbReference type="InterPro" id="IPR016035">
    <property type="entry name" value="Acyl_Trfase/lysoPLipase"/>
</dbReference>
<evidence type="ECO:0000259" key="3">
    <source>
        <dbReference type="Pfam" id="PF11856"/>
    </source>
</evidence>
<dbReference type="Gene3D" id="3.40.1090.10">
    <property type="entry name" value="Cytosolic phospholipase A2 catalytic domain"/>
    <property type="match status" value="1"/>
</dbReference>
<feature type="domain" description="DUF3376" evidence="3">
    <location>
        <begin position="681"/>
        <end position="809"/>
    </location>
</feature>
<dbReference type="InterPro" id="IPR002641">
    <property type="entry name" value="PNPLA_dom"/>
</dbReference>
<dbReference type="NCBIfam" id="TIGR03607">
    <property type="entry name" value="patatin-like protein"/>
    <property type="match status" value="1"/>
</dbReference>
<evidence type="ECO:0000259" key="2">
    <source>
        <dbReference type="Pfam" id="PF01734"/>
    </source>
</evidence>
<dbReference type="AlphaFoldDB" id="A0A3B0SLR7"/>